<comment type="caution">
    <text evidence="2">The sequence shown here is derived from an EMBL/GenBank/DDBJ whole genome shotgun (WGS) entry which is preliminary data.</text>
</comment>
<sequence>MKTILLTLFILLLYTYTAYAQADSYTIKPGEDVNATLPASIKFLYPQFTSGGVFFRDGTTSHALMDYNLLTSEMQFIAPNGDTLAVANEVTIKYIAIGSDTFFYDKNYLQLVAGNATAKLAKRETLAMGDVKKAGGYGQVSSTSAITTVSSVRLQNRVTNLTEDKELVINKQTAYYIGDTYNHFLPANKKNIIKLFGKKQAAVEQYCKDNKIAFNKEADLKAIIVFLKD</sequence>
<evidence type="ECO:0000256" key="1">
    <source>
        <dbReference type="SAM" id="SignalP"/>
    </source>
</evidence>
<dbReference type="EMBL" id="SZQL01000005">
    <property type="protein sequence ID" value="TKK69279.1"/>
    <property type="molecule type" value="Genomic_DNA"/>
</dbReference>
<reference evidence="2 3" key="1">
    <citation type="submission" date="2019-05" db="EMBL/GenBank/DDBJ databases">
        <title>Panacibacter sp. strain 17mud1-8 Genome sequencing and assembly.</title>
        <authorList>
            <person name="Chhetri G."/>
        </authorList>
    </citation>
    <scope>NUCLEOTIDE SEQUENCE [LARGE SCALE GENOMIC DNA]</scope>
    <source>
        <strain evidence="2 3">17mud1-8</strain>
    </source>
</reference>
<dbReference type="OrthoDB" id="1100665at2"/>
<keyword evidence="3" id="KW-1185">Reference proteome</keyword>
<keyword evidence="1" id="KW-0732">Signal</keyword>
<name>A0A4U3L4L8_9BACT</name>
<evidence type="ECO:0000313" key="3">
    <source>
        <dbReference type="Proteomes" id="UP000305848"/>
    </source>
</evidence>
<proteinExistence type="predicted"/>
<evidence type="ECO:0000313" key="2">
    <source>
        <dbReference type="EMBL" id="TKK69279.1"/>
    </source>
</evidence>
<protein>
    <recommendedName>
        <fullName evidence="4">FecR protein domain-containing protein</fullName>
    </recommendedName>
</protein>
<organism evidence="2 3">
    <name type="scientific">Ilyomonas limi</name>
    <dbReference type="NCBI Taxonomy" id="2575867"/>
    <lineage>
        <taxon>Bacteria</taxon>
        <taxon>Pseudomonadati</taxon>
        <taxon>Bacteroidota</taxon>
        <taxon>Chitinophagia</taxon>
        <taxon>Chitinophagales</taxon>
        <taxon>Chitinophagaceae</taxon>
        <taxon>Ilyomonas</taxon>
    </lineage>
</organism>
<feature type="signal peptide" evidence="1">
    <location>
        <begin position="1"/>
        <end position="20"/>
    </location>
</feature>
<dbReference type="Proteomes" id="UP000305848">
    <property type="component" value="Unassembled WGS sequence"/>
</dbReference>
<accession>A0A4U3L4L8</accession>
<dbReference type="RefSeq" id="WP_137261274.1">
    <property type="nucleotide sequence ID" value="NZ_SZQL01000005.1"/>
</dbReference>
<gene>
    <name evidence="2" type="ORF">FC093_08140</name>
</gene>
<feature type="chain" id="PRO_5020491204" description="FecR protein domain-containing protein" evidence="1">
    <location>
        <begin position="21"/>
        <end position="229"/>
    </location>
</feature>
<evidence type="ECO:0008006" key="4">
    <source>
        <dbReference type="Google" id="ProtNLM"/>
    </source>
</evidence>
<dbReference type="AlphaFoldDB" id="A0A4U3L4L8"/>